<organism evidence="1 2">
    <name type="scientific">Paramecium bursaria Chlorella virus NY2A</name>
    <name type="common">PBCV-NY2A</name>
    <dbReference type="NCBI Taxonomy" id="46021"/>
    <lineage>
        <taxon>Viruses</taxon>
        <taxon>Varidnaviria</taxon>
        <taxon>Bamfordvirae</taxon>
        <taxon>Nucleocytoviricota</taxon>
        <taxon>Megaviricetes</taxon>
        <taxon>Algavirales</taxon>
        <taxon>Phycodnaviridae</taxon>
        <taxon>Chlorovirus</taxon>
        <taxon>Chlorovirus americanus</taxon>
    </lineage>
</organism>
<gene>
    <name evidence="1" type="primary">b036R</name>
    <name evidence="1" type="ORF">NY2A_b036R</name>
</gene>
<evidence type="ECO:0000313" key="1">
    <source>
        <dbReference type="EMBL" id="ABT14435.1"/>
    </source>
</evidence>
<keyword evidence="2" id="KW-1185">Reference proteome</keyword>
<accession>A7IVR1</accession>
<proteinExistence type="predicted"/>
<dbReference type="EMBL" id="DQ491002">
    <property type="protein sequence ID" value="ABT14435.1"/>
    <property type="molecule type" value="Genomic_DNA"/>
</dbReference>
<sequence length="93" mass="10259">MLVGAVHAGIFVIRDPSPMKNAAVVFPVTLSSLRTAFPLTITEFVLTFEASTFPLENTLPEIFTFCVPDIFTLVNKDPFPMNVFATTFPVTFT</sequence>
<protein>
    <submittedName>
        <fullName evidence="1">Uncharacterized protein b036R</fullName>
    </submittedName>
</protein>
<dbReference type="OrthoDB" id="39742at10239"/>
<dbReference type="GeneID" id="5659231"/>
<evidence type="ECO:0000313" key="2">
    <source>
        <dbReference type="Proteomes" id="UP000202419"/>
    </source>
</evidence>
<dbReference type="RefSeq" id="YP_001497232.1">
    <property type="nucleotide sequence ID" value="NC_009898.1"/>
</dbReference>
<name>A7IVR1_PBCVN</name>
<dbReference type="Proteomes" id="UP000202419">
    <property type="component" value="Segment"/>
</dbReference>
<reference evidence="1 2" key="1">
    <citation type="journal article" date="2007" name="Virology">
        <title>Sequence and annotation of the 369-kb NY-2A and the 345-kb AR158 viruses that infect Chlorella NC64A.</title>
        <authorList>
            <person name="Fitzgerald L.A."/>
            <person name="Graves M.V."/>
            <person name="Li X."/>
            <person name="Feldblyum T."/>
            <person name="Nierman W.C."/>
            <person name="Van Etten J.L."/>
        </authorList>
    </citation>
    <scope>NUCLEOTIDE SEQUENCE [LARGE SCALE GENOMIC DNA]</scope>
    <source>
        <strain evidence="1 2">NY-2A</strain>
    </source>
</reference>
<dbReference type="KEGG" id="vg:5659231"/>
<organismHost>
    <name type="scientific">Chlorella</name>
    <dbReference type="NCBI Taxonomy" id="3071"/>
</organismHost>